<keyword evidence="4" id="KW-1185">Reference proteome</keyword>
<feature type="compositionally biased region" description="Low complexity" evidence="2">
    <location>
        <begin position="792"/>
        <end position="812"/>
    </location>
</feature>
<feature type="region of interest" description="Disordered" evidence="2">
    <location>
        <begin position="913"/>
        <end position="1049"/>
    </location>
</feature>
<feature type="region of interest" description="Disordered" evidence="2">
    <location>
        <begin position="158"/>
        <end position="213"/>
    </location>
</feature>
<feature type="compositionally biased region" description="Pro residues" evidence="2">
    <location>
        <begin position="1012"/>
        <end position="1025"/>
    </location>
</feature>
<feature type="compositionally biased region" description="Low complexity" evidence="2">
    <location>
        <begin position="995"/>
        <end position="1011"/>
    </location>
</feature>
<accession>A0AAN5DCS9</accession>
<feature type="region of interest" description="Disordered" evidence="2">
    <location>
        <begin position="669"/>
        <end position="778"/>
    </location>
</feature>
<sequence>NGDEEVEDASPPTEDESSQLQIDSQERAEEKLENGKLAVTFPHCHICGFDRETMFMKEKKAQSGQFKNKVIYRNRCVRKKCNRFFGPSYVYNGKAADFMKISEQSAALARPFENGPREEKYPAEDYEKAAPSGVRYPPDNNCAQMRATKAANKLATIAAPSSSSGAARSVQKASTSKVSSKASTSKMSTSKKSKSKTPAAKKSTAPKKPRKGYSYIEDIQIPAQANRVLEFYRFHEEQKAAEEAKARAAKEKAKRSWGTQTGDEEHIVQILIDELKGKASFRGLKPSDEGPMPANMSNRLVLTQKVLRDQTQTIKTLRKEREFLKVNLKKVVEWVTEYREDLVSDATRLKEDVQVVNRELKNFSLEMQNEANKDIRDLNKLKMQMADRIDDMDRITKKVEASLEYQKSVTIDAEILADRYHRISVDLEKDVIKAQVKARDIGLKLDDKLYLTNNAKCTHCKVNIQIKNMLTEQVADKTLSNTNLSRERETISKELKNLKLVHSIVSKENNQLKFELKAWESNSHKLKSELDQLKGNKAGVQLVGEAAFTPPTPRQSTGLPSATPTHKENEEEGIVEKNGAGEVASTEMDRPVRNSSNSSAEEGEYKSPHSVSPNTLARLPPPPVPPPASKMNEKEKEKEPSPEHAAAFANWIPKERRVPEVPPEMVEAMKKVEESLARGPPPKKEKKDEKTAGIKRGGGPPPYSSNAHHKNGEKKPKLDVPVGKDEKGGDVRTISTIGSSSKGTHPTPAYKEKEKERKREERTTKPSPSPFSIHEPAFPAVVTKKAVKVPYNGPSSLVAASSAPSSSSLSSSPKKKKHLQMTPEKKPQMSFLPVAGSSALPPPQQTPRERDTRSVPLDAILREAERLRQIEREREMRREREQQTAALHRVYDHVAASVAAAERRTVMQPRIAGGVGRMGDMDDDLPWNQGRAATYHQPHRPATPVQDWYDAPAGQAPPPRAHSPRFYDPTFDPRAPRDQFGRLEPDFGVLRPHHSSSLPPSHLLPHSLAPPLHRPPSPSRAPPPQDSAWRREWHQPNWSDEPPRRGYWD</sequence>
<feature type="compositionally biased region" description="Basic and acidic residues" evidence="2">
    <location>
        <begin position="974"/>
        <end position="985"/>
    </location>
</feature>
<dbReference type="Proteomes" id="UP001328107">
    <property type="component" value="Unassembled WGS sequence"/>
</dbReference>
<feature type="compositionally biased region" description="Low complexity" evidence="2">
    <location>
        <begin position="733"/>
        <end position="744"/>
    </location>
</feature>
<feature type="coiled-coil region" evidence="1">
    <location>
        <begin position="307"/>
        <end position="373"/>
    </location>
</feature>
<feature type="region of interest" description="Disordered" evidence="2">
    <location>
        <begin position="114"/>
        <end position="140"/>
    </location>
</feature>
<gene>
    <name evidence="3" type="ORF">PMAYCL1PPCAC_30022</name>
</gene>
<evidence type="ECO:0000313" key="4">
    <source>
        <dbReference type="Proteomes" id="UP001328107"/>
    </source>
</evidence>
<feature type="compositionally biased region" description="Basic and acidic residues" evidence="2">
    <location>
        <begin position="713"/>
        <end position="730"/>
    </location>
</feature>
<organism evidence="3 4">
    <name type="scientific">Pristionchus mayeri</name>
    <dbReference type="NCBI Taxonomy" id="1317129"/>
    <lineage>
        <taxon>Eukaryota</taxon>
        <taxon>Metazoa</taxon>
        <taxon>Ecdysozoa</taxon>
        <taxon>Nematoda</taxon>
        <taxon>Chromadorea</taxon>
        <taxon>Rhabditida</taxon>
        <taxon>Rhabditina</taxon>
        <taxon>Diplogasteromorpha</taxon>
        <taxon>Diplogasteroidea</taxon>
        <taxon>Neodiplogasteridae</taxon>
        <taxon>Pristionchus</taxon>
    </lineage>
</organism>
<proteinExistence type="predicted"/>
<feature type="compositionally biased region" description="Acidic residues" evidence="2">
    <location>
        <begin position="1"/>
        <end position="17"/>
    </location>
</feature>
<comment type="caution">
    <text evidence="3">The sequence shown here is derived from an EMBL/GenBank/DDBJ whole genome shotgun (WGS) entry which is preliminary data.</text>
</comment>
<dbReference type="EMBL" id="BTRK01000006">
    <property type="protein sequence ID" value="GMR59827.1"/>
    <property type="molecule type" value="Genomic_DNA"/>
</dbReference>
<feature type="compositionally biased region" description="Basic and acidic residues" evidence="2">
    <location>
        <begin position="631"/>
        <end position="642"/>
    </location>
</feature>
<feature type="region of interest" description="Disordered" evidence="2">
    <location>
        <begin position="1"/>
        <end position="29"/>
    </location>
</feature>
<evidence type="ECO:0000313" key="3">
    <source>
        <dbReference type="EMBL" id="GMR59827.1"/>
    </source>
</evidence>
<feature type="compositionally biased region" description="Polar residues" evidence="2">
    <location>
        <begin position="554"/>
        <end position="564"/>
    </location>
</feature>
<feature type="region of interest" description="Disordered" evidence="2">
    <location>
        <begin position="792"/>
        <end position="860"/>
    </location>
</feature>
<name>A0AAN5DCS9_9BILA</name>
<feature type="compositionally biased region" description="Pro residues" evidence="2">
    <location>
        <begin position="619"/>
        <end position="628"/>
    </location>
</feature>
<feature type="compositionally biased region" description="Basic and acidic residues" evidence="2">
    <location>
        <begin position="115"/>
        <end position="128"/>
    </location>
</feature>
<feature type="compositionally biased region" description="Low complexity" evidence="2">
    <location>
        <begin position="158"/>
        <end position="188"/>
    </location>
</feature>
<evidence type="ECO:0000256" key="1">
    <source>
        <dbReference type="SAM" id="Coils"/>
    </source>
</evidence>
<protein>
    <submittedName>
        <fullName evidence="3">Uncharacterized protein</fullName>
    </submittedName>
</protein>
<keyword evidence="1" id="KW-0175">Coiled coil</keyword>
<feature type="compositionally biased region" description="Basic and acidic residues" evidence="2">
    <location>
        <begin position="669"/>
        <end position="692"/>
    </location>
</feature>
<feature type="region of interest" description="Disordered" evidence="2">
    <location>
        <begin position="547"/>
        <end position="657"/>
    </location>
</feature>
<feature type="coiled-coil region" evidence="1">
    <location>
        <begin position="481"/>
        <end position="536"/>
    </location>
</feature>
<feature type="non-terminal residue" evidence="3">
    <location>
        <position position="1"/>
    </location>
</feature>
<dbReference type="AlphaFoldDB" id="A0AAN5DCS9"/>
<reference evidence="4" key="1">
    <citation type="submission" date="2022-10" db="EMBL/GenBank/DDBJ databases">
        <title>Genome assembly of Pristionchus species.</title>
        <authorList>
            <person name="Yoshida K."/>
            <person name="Sommer R.J."/>
        </authorList>
    </citation>
    <scope>NUCLEOTIDE SEQUENCE [LARGE SCALE GENOMIC DNA]</scope>
    <source>
        <strain evidence="4">RS5460</strain>
    </source>
</reference>
<feature type="compositionally biased region" description="Basic and acidic residues" evidence="2">
    <location>
        <begin position="750"/>
        <end position="764"/>
    </location>
</feature>
<evidence type="ECO:0000256" key="2">
    <source>
        <dbReference type="SAM" id="MobiDB-lite"/>
    </source>
</evidence>